<dbReference type="GO" id="GO:0004769">
    <property type="term" value="F:steroid Delta-isomerase activity"/>
    <property type="evidence" value="ECO:0007669"/>
    <property type="project" value="UniProtKB-EC"/>
</dbReference>
<gene>
    <name evidence="17" type="ORF">DB30_02752</name>
</gene>
<evidence type="ECO:0000256" key="12">
    <source>
        <dbReference type="ARBA" id="ARBA00049645"/>
    </source>
</evidence>
<dbReference type="InterPro" id="IPR052542">
    <property type="entry name" value="Cholesterol_Oxidase"/>
</dbReference>
<dbReference type="GO" id="GO:0016995">
    <property type="term" value="F:cholesterol oxidase activity"/>
    <property type="evidence" value="ECO:0007669"/>
    <property type="project" value="UniProtKB-EC"/>
</dbReference>
<accession>A0A0C2D8Q7</accession>
<dbReference type="InterPro" id="IPR007867">
    <property type="entry name" value="GMC_OxRtase_C"/>
</dbReference>
<dbReference type="EC" id="5.3.3.1" evidence="11"/>
<evidence type="ECO:0000256" key="10">
    <source>
        <dbReference type="ARBA" id="ARBA00023235"/>
    </source>
</evidence>
<keyword evidence="8" id="KW-1207">Sterol metabolism</keyword>
<dbReference type="Gene3D" id="3.40.50.1820">
    <property type="entry name" value="alpha/beta hydrolase"/>
    <property type="match status" value="1"/>
</dbReference>
<evidence type="ECO:0000256" key="5">
    <source>
        <dbReference type="ARBA" id="ARBA00022827"/>
    </source>
</evidence>
<dbReference type="AlphaFoldDB" id="A0A0C2D8Q7"/>
<dbReference type="RefSeq" id="WP_052546130.1">
    <property type="nucleotide sequence ID" value="NZ_JMCC02000002.1"/>
</dbReference>
<dbReference type="Proteomes" id="UP000031599">
    <property type="component" value="Unassembled WGS sequence"/>
</dbReference>
<dbReference type="Gene3D" id="3.50.50.60">
    <property type="entry name" value="FAD/NAD(P)-binding domain"/>
    <property type="match status" value="3"/>
</dbReference>
<evidence type="ECO:0000256" key="15">
    <source>
        <dbReference type="ARBA" id="ARBA00049778"/>
    </source>
</evidence>
<evidence type="ECO:0000256" key="11">
    <source>
        <dbReference type="ARBA" id="ARBA00038856"/>
    </source>
</evidence>
<proteinExistence type="inferred from homology"/>
<dbReference type="InterPro" id="IPR017896">
    <property type="entry name" value="4Fe4S_Fe-S-bd"/>
</dbReference>
<dbReference type="InterPro" id="IPR000172">
    <property type="entry name" value="GMC_OxRdtase_N"/>
</dbReference>
<feature type="domain" description="4Fe-4S ferredoxin-type" evidence="16">
    <location>
        <begin position="190"/>
        <end position="219"/>
    </location>
</feature>
<dbReference type="Pfam" id="PF05199">
    <property type="entry name" value="GMC_oxred_C"/>
    <property type="match status" value="1"/>
</dbReference>
<evidence type="ECO:0000256" key="13">
    <source>
        <dbReference type="ARBA" id="ARBA00049723"/>
    </source>
</evidence>
<evidence type="ECO:0000256" key="1">
    <source>
        <dbReference type="ARBA" id="ARBA00001974"/>
    </source>
</evidence>
<keyword evidence="3" id="KW-0153">Cholesterol metabolism</keyword>
<comment type="pathway">
    <text evidence="12">Steroid metabolism; cholesterol degradation.</text>
</comment>
<evidence type="ECO:0000256" key="7">
    <source>
        <dbReference type="ARBA" id="ARBA00023098"/>
    </source>
</evidence>
<dbReference type="Pfam" id="PF00732">
    <property type="entry name" value="GMC_oxred_N"/>
    <property type="match status" value="1"/>
</dbReference>
<keyword evidence="9" id="KW-0753">Steroid metabolism</keyword>
<keyword evidence="5" id="KW-0274">FAD</keyword>
<dbReference type="PANTHER" id="PTHR47470">
    <property type="entry name" value="CHOLESTEROL OXIDASE"/>
    <property type="match status" value="1"/>
</dbReference>
<comment type="caution">
    <text evidence="17">The sequence shown here is derived from an EMBL/GenBank/DDBJ whole genome shotgun (WGS) entry which is preliminary data.</text>
</comment>
<evidence type="ECO:0000259" key="16">
    <source>
        <dbReference type="PROSITE" id="PS51379"/>
    </source>
</evidence>
<comment type="cofactor">
    <cofactor evidence="1">
        <name>FAD</name>
        <dbReference type="ChEBI" id="CHEBI:57692"/>
    </cofactor>
</comment>
<protein>
    <recommendedName>
        <fullName evidence="14">Cholesterol oxidase</fullName>
        <ecNumber evidence="13">1.1.3.6</ecNumber>
        <ecNumber evidence="11">5.3.3.1</ecNumber>
    </recommendedName>
    <alternativeName>
        <fullName evidence="15">Cholesterol isomerase</fullName>
    </alternativeName>
</protein>
<dbReference type="GO" id="GO:0050660">
    <property type="term" value="F:flavin adenine dinucleotide binding"/>
    <property type="evidence" value="ECO:0007669"/>
    <property type="project" value="InterPro"/>
</dbReference>
<organism evidence="17 18">
    <name type="scientific">Enhygromyxa salina</name>
    <dbReference type="NCBI Taxonomy" id="215803"/>
    <lineage>
        <taxon>Bacteria</taxon>
        <taxon>Pseudomonadati</taxon>
        <taxon>Myxococcota</taxon>
        <taxon>Polyangia</taxon>
        <taxon>Nannocystales</taxon>
        <taxon>Nannocystaceae</taxon>
        <taxon>Enhygromyxa</taxon>
    </lineage>
</organism>
<evidence type="ECO:0000256" key="2">
    <source>
        <dbReference type="ARBA" id="ARBA00010790"/>
    </source>
</evidence>
<dbReference type="SUPFAM" id="SSF53474">
    <property type="entry name" value="alpha/beta-Hydrolases"/>
    <property type="match status" value="1"/>
</dbReference>
<dbReference type="SUPFAM" id="SSF51905">
    <property type="entry name" value="FAD/NAD(P)-binding domain"/>
    <property type="match status" value="1"/>
</dbReference>
<evidence type="ECO:0000256" key="6">
    <source>
        <dbReference type="ARBA" id="ARBA00023002"/>
    </source>
</evidence>
<dbReference type="PROSITE" id="PS51379">
    <property type="entry name" value="4FE4S_FER_2"/>
    <property type="match status" value="1"/>
</dbReference>
<evidence type="ECO:0000313" key="18">
    <source>
        <dbReference type="Proteomes" id="UP000031599"/>
    </source>
</evidence>
<evidence type="ECO:0000256" key="9">
    <source>
        <dbReference type="ARBA" id="ARBA00023221"/>
    </source>
</evidence>
<sequence length="1151" mass="125159">MARLASKLSELKQQYTVVVVGSGYGGGIAASRLARAGQQVCVLERGREYLQGEFPNTELEAAKATQVSGPTLPKGRLGSKLALFDWHVEPEFNVLTGCGLGGTSLINANVALEADPKVFELPAWPAEIGEDHHARLRQGYARTREMLAPSPYPTDWPTLPKLEAHARSAKQMGEKLTRVPIAVSFRDHTNPFGVEQSKCALCGDCVTGCNHGAKNTVATTYLPDAWNHGAELFCEVEVSRVEARKDGLWAVHYTPLGRGTEAFQRDGERVVLAQIVVLAAGTLGSTRILLRSRAAGLPTSSRLGHGFSGNADVIGFGYNNDVRINAVGAGRRAVDPERPIGPTITAAIDGRIPPRPLDQQFVIEEAVLPGAIDAIYPAAFSYAAAVFGQDTDPGAIDSISEAQRELRSRLPGGARYGAIANTQTYLGMAVDSSDGRLRLDERERLRIDWPQAEREPIIAALNKRMFAATAALGGTYVPNPLWSNHLQSSLITVHPLGGCSMGDDASVGVTNHKGQVFRGPTGAEVHPNLYVADGAVIPTALGVNPLLTICAVAERSVALLAEAHGWQINYDLHHRPVPPRQPAPPAGIGISFTERMAGFLAPASPDTTHHAAHDQGKRAANNFAFVLTLLTEDLDATLRDPGKRMILDGVVEAPWLSPRPLQVSEGQFALLSSDPDHLDTTNMIYTMQLTANDGRRWAFRGVKYVHDDRGPDLWGDTTTLLVDLTELPNADGQTHAQPQLSRGLLRIEAADFAKQLTTMEVTGTKDAIERLRAKTRFGRFFAGKLFDTYADVFARPSVFDPTAPPRERRPLRTGPPEVHYFFTSDEVQLCLTRYRGGGKGPVILAHGLGVSSRIFTVDTIDTNLVEYLYAHGYDVWLLDYRASIELAASAQQASADVMAQIDFPQAVAKVQRVTGAPSVQMVVHCFGSTVFFMSMLSGALTGVRAAVASQTAAHIEAAGLVRLKSGLHLPKALDALGVQSLTAYTDSDARWFEKLYDKALELYPLQAEERCASATCHRITFMYSLLYEHDQLNVATHETLHELFGVASVSAFEQLASMVRARRIVDAEGRDVYFEHPENLAIPLRIIHGAENACYLPTGTKKTVAWLREHNNPDLYSHVVIPDFGHIDCIFGERAVTEVYPSILAHLEANL</sequence>
<evidence type="ECO:0000256" key="4">
    <source>
        <dbReference type="ARBA" id="ARBA00022630"/>
    </source>
</evidence>
<comment type="similarity">
    <text evidence="2">Belongs to the GMC oxidoreductase family.</text>
</comment>
<name>A0A0C2D8Q7_9BACT</name>
<keyword evidence="6" id="KW-0560">Oxidoreductase</keyword>
<dbReference type="InterPro" id="IPR029058">
    <property type="entry name" value="AB_hydrolase_fold"/>
</dbReference>
<keyword evidence="4" id="KW-0285">Flavoprotein</keyword>
<dbReference type="EC" id="1.1.3.6" evidence="13"/>
<keyword evidence="10" id="KW-0413">Isomerase</keyword>
<dbReference type="EMBL" id="JMCC02000002">
    <property type="protein sequence ID" value="KIG19471.1"/>
    <property type="molecule type" value="Genomic_DNA"/>
</dbReference>
<dbReference type="Gene3D" id="3.30.410.10">
    <property type="entry name" value="Cholesterol Oxidase, domain 2"/>
    <property type="match status" value="1"/>
</dbReference>
<evidence type="ECO:0000313" key="17">
    <source>
        <dbReference type="EMBL" id="KIG19471.1"/>
    </source>
</evidence>
<evidence type="ECO:0000256" key="14">
    <source>
        <dbReference type="ARBA" id="ARBA00049744"/>
    </source>
</evidence>
<keyword evidence="7" id="KW-0443">Lipid metabolism</keyword>
<reference evidence="17 18" key="1">
    <citation type="submission" date="2014-12" db="EMBL/GenBank/DDBJ databases">
        <title>Genome assembly of Enhygromyxa salina DSM 15201.</title>
        <authorList>
            <person name="Sharma G."/>
            <person name="Subramanian S."/>
        </authorList>
    </citation>
    <scope>NUCLEOTIDE SEQUENCE [LARGE SCALE GENOMIC DNA]</scope>
    <source>
        <strain evidence="17 18">DSM 15201</strain>
    </source>
</reference>
<dbReference type="InterPro" id="IPR036188">
    <property type="entry name" value="FAD/NAD-bd_sf"/>
</dbReference>
<dbReference type="PANTHER" id="PTHR47470:SF1">
    <property type="entry name" value="FAD-DEPENDENT OXIDOREDUCTASE 2 FAD BINDING DOMAIN-CONTAINING PROTEIN"/>
    <property type="match status" value="1"/>
</dbReference>
<evidence type="ECO:0000256" key="8">
    <source>
        <dbReference type="ARBA" id="ARBA00023166"/>
    </source>
</evidence>
<evidence type="ECO:0000256" key="3">
    <source>
        <dbReference type="ARBA" id="ARBA00022548"/>
    </source>
</evidence>
<dbReference type="GO" id="GO:0008203">
    <property type="term" value="P:cholesterol metabolic process"/>
    <property type="evidence" value="ECO:0007669"/>
    <property type="project" value="UniProtKB-KW"/>
</dbReference>